<dbReference type="InterPro" id="IPR056290">
    <property type="entry name" value="CEPT76/DRC7_peptidase-like_dom"/>
</dbReference>
<dbReference type="InterPro" id="IPR052434">
    <property type="entry name" value="Tectonic-like_complex_comp"/>
</dbReference>
<dbReference type="AlphaFoldDB" id="A0A0K0DE08"/>
<dbReference type="GO" id="GO:1905515">
    <property type="term" value="P:non-motile cilium assembly"/>
    <property type="evidence" value="ECO:0007669"/>
    <property type="project" value="TreeGrafter"/>
</dbReference>
<name>A0A0K0DE08_ANGCA</name>
<feature type="domain" description="CEP76/DRC7 peptidase-like" evidence="1">
    <location>
        <begin position="108"/>
        <end position="174"/>
    </location>
</feature>
<proteinExistence type="predicted"/>
<dbReference type="Pfam" id="PF24656">
    <property type="entry name" value="CEPT76_peptidase"/>
    <property type="match status" value="1"/>
</dbReference>
<dbReference type="Proteomes" id="UP000035642">
    <property type="component" value="Unassembled WGS sequence"/>
</dbReference>
<dbReference type="GO" id="GO:1904491">
    <property type="term" value="P:protein localization to ciliary transition zone"/>
    <property type="evidence" value="ECO:0007669"/>
    <property type="project" value="TreeGrafter"/>
</dbReference>
<organism evidence="2 3">
    <name type="scientific">Angiostrongylus cantonensis</name>
    <name type="common">Rat lungworm</name>
    <dbReference type="NCBI Taxonomy" id="6313"/>
    <lineage>
        <taxon>Eukaryota</taxon>
        <taxon>Metazoa</taxon>
        <taxon>Ecdysozoa</taxon>
        <taxon>Nematoda</taxon>
        <taxon>Chromadorea</taxon>
        <taxon>Rhabditida</taxon>
        <taxon>Rhabditina</taxon>
        <taxon>Rhabditomorpha</taxon>
        <taxon>Strongyloidea</taxon>
        <taxon>Metastrongylidae</taxon>
        <taxon>Angiostrongylus</taxon>
    </lineage>
</organism>
<protein>
    <submittedName>
        <fullName evidence="3">Ldh_1_C domain-containing protein</fullName>
    </submittedName>
</protein>
<keyword evidence="2" id="KW-1185">Reference proteome</keyword>
<dbReference type="PANTHER" id="PTHR20837">
    <property type="entry name" value="CENTROSOMAL PROTEIN-RELATED"/>
    <property type="match status" value="1"/>
</dbReference>
<evidence type="ECO:0000313" key="2">
    <source>
        <dbReference type="Proteomes" id="UP000035642"/>
    </source>
</evidence>
<reference evidence="2" key="1">
    <citation type="submission" date="2012-09" db="EMBL/GenBank/DDBJ databases">
        <authorList>
            <person name="Martin A.A."/>
        </authorList>
    </citation>
    <scope>NUCLEOTIDE SEQUENCE</scope>
</reference>
<dbReference type="STRING" id="6313.A0A0K0DE08"/>
<evidence type="ECO:0000259" key="1">
    <source>
        <dbReference type="Pfam" id="PF24656"/>
    </source>
</evidence>
<reference evidence="3" key="2">
    <citation type="submission" date="2017-02" db="UniProtKB">
        <authorList>
            <consortium name="WormBaseParasite"/>
        </authorList>
    </citation>
    <scope>IDENTIFICATION</scope>
</reference>
<sequence length="211" mass="23509">MPDRPSYIKILVAFNPPIIPSRITPQRRVESLESEKILSQCHVWSNTCSSMYESRRYVALVTDINGKSVLASRFLSPVHPPSSVPKPTTEPMHSVKIAAQLVRSGLPEGLNAAYVLVNMHDGIYLVNPCNGCIYSSADTMCPIISVGTIITPTNIYGNVQLYSHPSQMNFDLNVSEDALVELRSAIEREIKLCFDEARQYGIPQWNLMASR</sequence>
<dbReference type="PANTHER" id="PTHR20837:SF0">
    <property type="entry name" value="COILED-COIL AND C2 DOMAIN-CONTAINING PROTEIN 2A"/>
    <property type="match status" value="1"/>
</dbReference>
<accession>A0A0K0DE08</accession>
<evidence type="ECO:0000313" key="3">
    <source>
        <dbReference type="WBParaSite" id="ACAC_0000903201-mRNA-1"/>
    </source>
</evidence>
<dbReference type="WBParaSite" id="ACAC_0000903201-mRNA-1">
    <property type="protein sequence ID" value="ACAC_0000903201-mRNA-1"/>
    <property type="gene ID" value="ACAC_0000903201"/>
</dbReference>
<dbReference type="GO" id="GO:0035869">
    <property type="term" value="C:ciliary transition zone"/>
    <property type="evidence" value="ECO:0007669"/>
    <property type="project" value="TreeGrafter"/>
</dbReference>